<keyword evidence="2" id="KW-0472">Membrane</keyword>
<sequence length="856" mass="90094">MMGHARRALTAAAALCAAAGLTTALTPVVAALPVPVDPTNSEVAEQWANPAVRPGEGEEAELTLIDAPSSPENGMFHVKLRVTNRSKEILDGFSVTPRRGPATGSVWDQRVATVASIREYALIGERRELSTQLNPGEAVEFTLDITPETLPLPGTAAYPLLLQLTDSEGRTLDTERFHLAVHPDGTVLPEGARPGGLTALYPISTPVDILPGETGEAPEDPQLVLASEHLAEELAPGGRLDQLVDTYLAATENPEVGLATCAALDPALIDVADRMTRGYIVAEERAPAVEEPKRLRDSWGDDTMSRGTPGTGAADAARWLDKVRDIADDGCTVALPWANADLNAVARTGDPWLMREAIERGPFTLGRVLGTTGTLNTVVPGTGYVAEDTLGALGWADHSRSTIPQEGLSGSWERAVAHAQGDVAAPDTAREGQTSLEQRDLAAPAWAAAAPPETTVRVLMPDGAVDSEALAAPIDPETGLPVPQLPAERFAWVAPGIMAVGYQDSLAATLATVSPQPETAGYSNDAFRFDYALDSDAARTTNAAAAVQLAVQNAWVYEGQPDTEPVFVNPPAAWSADAAAALLGTVADLIAAGAARPVTFPSYITPPSGPEIPAATRVGTQFPDPTTYSDSEILAATQQARFINDLSALLVPDPSIALTRYGFTLPLRRDILTALSPAGRRSIEGYSDAVAETSARLAGSRETLGDLRSAVTLIPPGNVYTRTSPTSPLLIVARNGMPLPVDTSIRYSATDGSRLNVPDSLRIPARGSVTVQMTADLPQDARSANLQLYLAGPQGHAISQPVDISVRTPRLALRGWVLIAVGALVAALMLLYAVRKRRVRTSRGAPPTGPPLYDDS</sequence>
<keyword evidence="3" id="KW-0732">Signal</keyword>
<name>A0ABT1G367_9CORY</name>
<keyword evidence="2" id="KW-1133">Transmembrane helix</keyword>
<keyword evidence="5" id="KW-1185">Reference proteome</keyword>
<feature type="chain" id="PRO_5047410918" description="Secreted protein" evidence="3">
    <location>
        <begin position="31"/>
        <end position="856"/>
    </location>
</feature>
<comment type="caution">
    <text evidence="4">The sequence shown here is derived from an EMBL/GenBank/DDBJ whole genome shotgun (WGS) entry which is preliminary data.</text>
</comment>
<gene>
    <name evidence="4" type="ORF">M5J20_09735</name>
</gene>
<evidence type="ECO:0000256" key="3">
    <source>
        <dbReference type="SAM" id="SignalP"/>
    </source>
</evidence>
<accession>A0ABT1G367</accession>
<evidence type="ECO:0008006" key="6">
    <source>
        <dbReference type="Google" id="ProtNLM"/>
    </source>
</evidence>
<feature type="region of interest" description="Disordered" evidence="1">
    <location>
        <begin position="422"/>
        <end position="447"/>
    </location>
</feature>
<organism evidence="4 5">
    <name type="scientific">Corynebacterium stercoris</name>
    <dbReference type="NCBI Taxonomy" id="2943490"/>
    <lineage>
        <taxon>Bacteria</taxon>
        <taxon>Bacillati</taxon>
        <taxon>Actinomycetota</taxon>
        <taxon>Actinomycetes</taxon>
        <taxon>Mycobacteriales</taxon>
        <taxon>Corynebacteriaceae</taxon>
        <taxon>Corynebacterium</taxon>
    </lineage>
</organism>
<proteinExistence type="predicted"/>
<evidence type="ECO:0000313" key="5">
    <source>
        <dbReference type="Proteomes" id="UP001204000"/>
    </source>
</evidence>
<dbReference type="Proteomes" id="UP001204000">
    <property type="component" value="Unassembled WGS sequence"/>
</dbReference>
<evidence type="ECO:0000256" key="1">
    <source>
        <dbReference type="SAM" id="MobiDB-lite"/>
    </source>
</evidence>
<evidence type="ECO:0000256" key="2">
    <source>
        <dbReference type="SAM" id="Phobius"/>
    </source>
</evidence>
<feature type="signal peptide" evidence="3">
    <location>
        <begin position="1"/>
        <end position="30"/>
    </location>
</feature>
<dbReference type="EMBL" id="JAMFTQ010000016">
    <property type="protein sequence ID" value="MCP1388459.1"/>
    <property type="molecule type" value="Genomic_DNA"/>
</dbReference>
<reference evidence="4" key="1">
    <citation type="submission" date="2022-05" db="EMBL/GenBank/DDBJ databases">
        <title>Corynebacterium sp. TA-R-1 sp. nov., isolated from human feces.</title>
        <authorList>
            <person name="Shamsuzzaman M."/>
            <person name="Dahal R.H."/>
        </authorList>
    </citation>
    <scope>NUCLEOTIDE SEQUENCE</scope>
    <source>
        <strain evidence="4">TA-R-1</strain>
    </source>
</reference>
<keyword evidence="2" id="KW-0812">Transmembrane</keyword>
<feature type="transmembrane region" description="Helical" evidence="2">
    <location>
        <begin position="815"/>
        <end position="834"/>
    </location>
</feature>
<dbReference type="RefSeq" id="WP_253579085.1">
    <property type="nucleotide sequence ID" value="NZ_JAMFTQ010000016.1"/>
</dbReference>
<feature type="region of interest" description="Disordered" evidence="1">
    <location>
        <begin position="291"/>
        <end position="313"/>
    </location>
</feature>
<evidence type="ECO:0000313" key="4">
    <source>
        <dbReference type="EMBL" id="MCP1388459.1"/>
    </source>
</evidence>
<protein>
    <recommendedName>
        <fullName evidence="6">Secreted protein</fullName>
    </recommendedName>
</protein>